<evidence type="ECO:0000256" key="2">
    <source>
        <dbReference type="SAM" id="Phobius"/>
    </source>
</evidence>
<keyword evidence="4" id="KW-1185">Reference proteome</keyword>
<sequence>MVPASGCGRCRFLLYPYVGMLTRLGTYAMLLATRLQYTADLITAYITFHIVLHALAKHTVCSLLSFQVKVLTRIGYSAHRYQSREVIPSQVVPLQSQVLGFSPNGGRILMEEPQKAGQPWAEDSRQSADPAQ</sequence>
<evidence type="ECO:0000313" key="4">
    <source>
        <dbReference type="Proteomes" id="UP000193689"/>
    </source>
</evidence>
<dbReference type="GeneID" id="63770359"/>
<gene>
    <name evidence="3" type="ORF">BCR38DRAFT_209243</name>
</gene>
<dbReference type="Proteomes" id="UP000193689">
    <property type="component" value="Unassembled WGS sequence"/>
</dbReference>
<dbReference type="InParanoid" id="A0A1Y2DY49"/>
<accession>A0A1Y2DY49</accession>
<reference evidence="3 4" key="1">
    <citation type="submission" date="2016-07" db="EMBL/GenBank/DDBJ databases">
        <title>Pervasive Adenine N6-methylation of Active Genes in Fungi.</title>
        <authorList>
            <consortium name="DOE Joint Genome Institute"/>
            <person name="Mondo S.J."/>
            <person name="Dannebaum R.O."/>
            <person name="Kuo R.C."/>
            <person name="Labutti K."/>
            <person name="Haridas S."/>
            <person name="Kuo A."/>
            <person name="Salamov A."/>
            <person name="Ahrendt S.R."/>
            <person name="Lipzen A."/>
            <person name="Sullivan W."/>
            <person name="Andreopoulos W.B."/>
            <person name="Clum A."/>
            <person name="Lindquist E."/>
            <person name="Daum C."/>
            <person name="Ramamoorthy G.K."/>
            <person name="Gryganskyi A."/>
            <person name="Culley D."/>
            <person name="Magnuson J.K."/>
            <person name="James T.Y."/>
            <person name="O'Malley M.A."/>
            <person name="Stajich J.E."/>
            <person name="Spatafora J.W."/>
            <person name="Visel A."/>
            <person name="Grigoriev I.V."/>
        </authorList>
    </citation>
    <scope>NUCLEOTIDE SEQUENCE [LARGE SCALE GENOMIC DNA]</scope>
    <source>
        <strain evidence="3 4">CBS 129021</strain>
    </source>
</reference>
<evidence type="ECO:0000256" key="1">
    <source>
        <dbReference type="SAM" id="MobiDB-lite"/>
    </source>
</evidence>
<feature type="region of interest" description="Disordered" evidence="1">
    <location>
        <begin position="108"/>
        <end position="132"/>
    </location>
</feature>
<keyword evidence="2" id="KW-0472">Membrane</keyword>
<protein>
    <submittedName>
        <fullName evidence="3">Uncharacterized protein</fullName>
    </submittedName>
</protein>
<name>A0A1Y2DY49_9PEZI</name>
<dbReference type="AlphaFoldDB" id="A0A1Y2DY49"/>
<dbReference type="EMBL" id="MCFJ01000007">
    <property type="protein sequence ID" value="ORY64201.1"/>
    <property type="molecule type" value="Genomic_DNA"/>
</dbReference>
<feature type="transmembrane region" description="Helical" evidence="2">
    <location>
        <begin position="42"/>
        <end position="66"/>
    </location>
</feature>
<evidence type="ECO:0000313" key="3">
    <source>
        <dbReference type="EMBL" id="ORY64201.1"/>
    </source>
</evidence>
<comment type="caution">
    <text evidence="3">The sequence shown here is derived from an EMBL/GenBank/DDBJ whole genome shotgun (WGS) entry which is preliminary data.</text>
</comment>
<dbReference type="RefSeq" id="XP_040715615.1">
    <property type="nucleotide sequence ID" value="XM_040854147.1"/>
</dbReference>
<feature type="transmembrane region" description="Helical" evidence="2">
    <location>
        <begin position="12"/>
        <end position="30"/>
    </location>
</feature>
<keyword evidence="2" id="KW-1133">Transmembrane helix</keyword>
<keyword evidence="2" id="KW-0812">Transmembrane</keyword>
<organism evidence="3 4">
    <name type="scientific">Pseudomassariella vexata</name>
    <dbReference type="NCBI Taxonomy" id="1141098"/>
    <lineage>
        <taxon>Eukaryota</taxon>
        <taxon>Fungi</taxon>
        <taxon>Dikarya</taxon>
        <taxon>Ascomycota</taxon>
        <taxon>Pezizomycotina</taxon>
        <taxon>Sordariomycetes</taxon>
        <taxon>Xylariomycetidae</taxon>
        <taxon>Amphisphaeriales</taxon>
        <taxon>Pseudomassariaceae</taxon>
        <taxon>Pseudomassariella</taxon>
    </lineage>
</organism>
<proteinExistence type="predicted"/>